<evidence type="ECO:0000256" key="1">
    <source>
        <dbReference type="ARBA" id="ARBA00005820"/>
    </source>
</evidence>
<dbReference type="Pfam" id="PF00486">
    <property type="entry name" value="Trans_reg_C"/>
    <property type="match status" value="1"/>
</dbReference>
<keyword evidence="5" id="KW-0804">Transcription</keyword>
<dbReference type="SMART" id="SM01043">
    <property type="entry name" value="BTAD"/>
    <property type="match status" value="1"/>
</dbReference>
<dbReference type="InterPro" id="IPR036388">
    <property type="entry name" value="WH-like_DNA-bd_sf"/>
</dbReference>
<keyword evidence="4" id="KW-0238">DNA-binding</keyword>
<dbReference type="InterPro" id="IPR001867">
    <property type="entry name" value="OmpR/PhoB-type_DNA-bd"/>
</dbReference>
<evidence type="ECO:0000313" key="9">
    <source>
        <dbReference type="Proteomes" id="UP000077134"/>
    </source>
</evidence>
<dbReference type="GO" id="GO:0000160">
    <property type="term" value="P:phosphorelay signal transduction system"/>
    <property type="evidence" value="ECO:0007669"/>
    <property type="project" value="UniProtKB-KW"/>
</dbReference>
<evidence type="ECO:0000259" key="7">
    <source>
        <dbReference type="PROSITE" id="PS50110"/>
    </source>
</evidence>
<dbReference type="Pfam" id="PF03704">
    <property type="entry name" value="BTAD"/>
    <property type="match status" value="1"/>
</dbReference>
<dbReference type="GO" id="GO:0003677">
    <property type="term" value="F:DNA binding"/>
    <property type="evidence" value="ECO:0007669"/>
    <property type="project" value="UniProtKB-KW"/>
</dbReference>
<dbReference type="PROSITE" id="PS50110">
    <property type="entry name" value="RESPONSE_REGULATORY"/>
    <property type="match status" value="1"/>
</dbReference>
<dbReference type="SMART" id="SM00448">
    <property type="entry name" value="REC"/>
    <property type="match status" value="1"/>
</dbReference>
<dbReference type="SUPFAM" id="SSF52172">
    <property type="entry name" value="CheY-like"/>
    <property type="match status" value="1"/>
</dbReference>
<dbReference type="InterPro" id="IPR005158">
    <property type="entry name" value="BTAD"/>
</dbReference>
<evidence type="ECO:0000256" key="4">
    <source>
        <dbReference type="ARBA" id="ARBA00023125"/>
    </source>
</evidence>
<dbReference type="SUPFAM" id="SSF46894">
    <property type="entry name" value="C-terminal effector domain of the bipartite response regulators"/>
    <property type="match status" value="1"/>
</dbReference>
<evidence type="ECO:0000256" key="3">
    <source>
        <dbReference type="ARBA" id="ARBA00023015"/>
    </source>
</evidence>
<evidence type="ECO:0000256" key="2">
    <source>
        <dbReference type="ARBA" id="ARBA00023012"/>
    </source>
</evidence>
<dbReference type="Gene3D" id="1.10.10.10">
    <property type="entry name" value="Winged helix-like DNA-binding domain superfamily/Winged helix DNA-binding domain"/>
    <property type="match status" value="1"/>
</dbReference>
<dbReference type="STRING" id="1763538.LPB68_13565"/>
<dbReference type="PANTHER" id="PTHR35807:SF2">
    <property type="entry name" value="TRANSCRIPTIONAL ACTIVATOR DOMAIN"/>
    <property type="match status" value="1"/>
</dbReference>
<proteinExistence type="inferred from homology"/>
<dbReference type="Pfam" id="PF00072">
    <property type="entry name" value="Response_reg"/>
    <property type="match status" value="1"/>
</dbReference>
<dbReference type="InterPro" id="IPR011006">
    <property type="entry name" value="CheY-like_superfamily"/>
</dbReference>
<feature type="domain" description="Response regulatory" evidence="7">
    <location>
        <begin position="2"/>
        <end position="116"/>
    </location>
</feature>
<dbReference type="AlphaFoldDB" id="A0A167B612"/>
<dbReference type="EMBL" id="LSFN01000036">
    <property type="protein sequence ID" value="OAB71774.1"/>
    <property type="molecule type" value="Genomic_DNA"/>
</dbReference>
<keyword evidence="3" id="KW-0805">Transcription regulation</keyword>
<feature type="modified residue" description="4-aspartylphosphate" evidence="6">
    <location>
        <position position="53"/>
    </location>
</feature>
<dbReference type="GO" id="GO:0006355">
    <property type="term" value="P:regulation of DNA-templated transcription"/>
    <property type="evidence" value="ECO:0007669"/>
    <property type="project" value="InterPro"/>
</dbReference>
<dbReference type="Gene3D" id="1.25.40.10">
    <property type="entry name" value="Tetratricopeptide repeat domain"/>
    <property type="match status" value="1"/>
</dbReference>
<comment type="caution">
    <text evidence="8">The sequence shown here is derived from an EMBL/GenBank/DDBJ whole genome shotgun (WGS) entry which is preliminary data.</text>
</comment>
<dbReference type="SUPFAM" id="SSF48452">
    <property type="entry name" value="TPR-like"/>
    <property type="match status" value="1"/>
</dbReference>
<gene>
    <name evidence="8" type="ORF">PNBC_17325</name>
</gene>
<dbReference type="KEGG" id="pcx:LPB68_13565"/>
<accession>A0A167B612</accession>
<name>A0A167B612_9BACL</name>
<keyword evidence="9" id="KW-1185">Reference proteome</keyword>
<dbReference type="PANTHER" id="PTHR35807">
    <property type="entry name" value="TRANSCRIPTIONAL REGULATOR REDD-RELATED"/>
    <property type="match status" value="1"/>
</dbReference>
<organism evidence="8 9">
    <name type="scientific">Paenibacillus crassostreae</name>
    <dbReference type="NCBI Taxonomy" id="1763538"/>
    <lineage>
        <taxon>Bacteria</taxon>
        <taxon>Bacillati</taxon>
        <taxon>Bacillota</taxon>
        <taxon>Bacilli</taxon>
        <taxon>Bacillales</taxon>
        <taxon>Paenibacillaceae</taxon>
        <taxon>Paenibacillus</taxon>
    </lineage>
</organism>
<protein>
    <recommendedName>
        <fullName evidence="7">Response regulatory domain-containing protein</fullName>
    </recommendedName>
</protein>
<evidence type="ECO:0000256" key="6">
    <source>
        <dbReference type="PROSITE-ProRule" id="PRU00169"/>
    </source>
</evidence>
<keyword evidence="2" id="KW-0902">Two-component regulatory system</keyword>
<keyword evidence="6" id="KW-0597">Phosphoprotein</keyword>
<dbReference type="OrthoDB" id="3190595at2"/>
<comment type="similarity">
    <text evidence="1">Belongs to the AfsR/DnrI/RedD regulatory family.</text>
</comment>
<evidence type="ECO:0000256" key="5">
    <source>
        <dbReference type="ARBA" id="ARBA00023163"/>
    </source>
</evidence>
<reference evidence="8 9" key="1">
    <citation type="submission" date="2016-02" db="EMBL/GenBank/DDBJ databases">
        <title>Paenibacillus sp. LPB0068, isolated from Crassostrea gigas.</title>
        <authorList>
            <person name="Shin S.-K."/>
            <person name="Yi H."/>
        </authorList>
    </citation>
    <scope>NUCLEOTIDE SEQUENCE [LARGE SCALE GENOMIC DNA]</scope>
    <source>
        <strain evidence="8 9">LPB0068</strain>
    </source>
</reference>
<dbReference type="Gene3D" id="3.40.50.2300">
    <property type="match status" value="1"/>
</dbReference>
<dbReference type="InterPro" id="IPR016032">
    <property type="entry name" value="Sig_transdc_resp-reg_C-effctor"/>
</dbReference>
<dbReference type="InterPro" id="IPR001789">
    <property type="entry name" value="Sig_transdc_resp-reg_receiver"/>
</dbReference>
<dbReference type="RefSeq" id="WP_068660343.1">
    <property type="nucleotide sequence ID" value="NZ_CP017770.1"/>
</dbReference>
<evidence type="ECO:0000313" key="8">
    <source>
        <dbReference type="EMBL" id="OAB71774.1"/>
    </source>
</evidence>
<dbReference type="InterPro" id="IPR011990">
    <property type="entry name" value="TPR-like_helical_dom_sf"/>
</dbReference>
<sequence length="377" mass="43402">MEVIIIDDEKAMHLIMRKFLEKIPHIEIIGSFQDTESATLFLQDHTAQLAFVDISMPNESGMQFAKRMAETCKDLHIVFVTSHKEYAIDAFDIFALDYIVKPISFERLEKTVRRAIAIHQLSEAAKDDQNANRIFIYCMGGLELRSEQGGGMKWISRKSAELFGYLLFHRGRMVSRAKITEDIFGGMPTKNAETYLNTTIYQLRKSLESHGLKSLVKSNMDSYGIDITDEHIDFVEFEDKLKDFDVIDASNLDQAIAVEELFTGDLFGEKAFLWALNDIERFSRMYAVFVKKLAMALMNYRDRDSVTVRLLLKLLARNELDEEVFRLLMKAYTLQKDKGSLIRQYGQYVKMLRKELGISPSQELVVLHSQLLSTLKS</sequence>
<dbReference type="InterPro" id="IPR051677">
    <property type="entry name" value="AfsR-DnrI-RedD_regulator"/>
</dbReference>
<dbReference type="Proteomes" id="UP000077134">
    <property type="component" value="Unassembled WGS sequence"/>
</dbReference>